<dbReference type="InterPro" id="IPR036162">
    <property type="entry name" value="Resolvase-like_N_sf"/>
</dbReference>
<evidence type="ECO:0000259" key="7">
    <source>
        <dbReference type="PROSITE" id="PS51737"/>
    </source>
</evidence>
<keyword evidence="3" id="KW-0233">DNA recombination</keyword>
<sequence>MQDKKAALYVRVSTSMQVDRDSLPFQRDELVNYSKYALNIDDYEIFEDAGFSAKNTDRPKYQEMMTRVRKCEFSHIIVWKIDRISRNLIDFCEMYEEIKKYDTAFISKNEQFDTSSAMGEAMLKIILVFAELERKLTGERVLSVMIDRASRGMWNGACPPLGYNMVDGVGFPQIDEKEAAIVRYIFELYEETNSSGEVTKRLTNEGIKTKRGGIWGTKGVIDILRNPFYVGTYRYNYRASARGKKKNQDEWVQIEDNHPRIIAKEQFERVGHIIDDNYKGNNKVPRVNKFVHLFARKLKCDDCGKSMMSGLDQPRSGGIRPSRYICANFTSGTPCKNYISDITLVPFMIAYLSNFIKLQEVINPNTTDNKVNKILLSGDQFRNIKSLDSESLFLIKRYLLSAKGYKQYEAPGSVKNSLSFSAKKQELILNNIKKYETAIERLEELYLFSNEAMSQKDFILKKTQLVTSIESEREKLEIENAENKSTSYAEGNFISKASYALLSNLLSQDNYSLDYLQIREIIGIDQLQKILNEIICKIVIKDGEVACVVFNNGLVHQFIIMEEKLPDLKYYEVVFRKNKRRIINHLKENENISATDLQKFLKISKRTTYDVIHHMLSEEIIVSNGSKYRPIYRLNKNV</sequence>
<dbReference type="Gene3D" id="3.40.50.1390">
    <property type="entry name" value="Resolvase, N-terminal catalytic domain"/>
    <property type="match status" value="1"/>
</dbReference>
<reference evidence="8 9" key="1">
    <citation type="journal article" date="2020" name="mSystems">
        <title>Defining Genomic and Predicted Metabolic Features of the Acetobacterium Genus.</title>
        <authorList>
            <person name="Ross D.E."/>
            <person name="Marshall C.W."/>
            <person name="Gulliver D."/>
            <person name="May H.D."/>
            <person name="Norman R.S."/>
        </authorList>
    </citation>
    <scope>NUCLEOTIDE SEQUENCE [LARGE SCALE GENOMIC DNA]</scope>
    <source>
        <strain evidence="8 9">DSM 9173</strain>
    </source>
</reference>
<dbReference type="Gene3D" id="1.10.10.10">
    <property type="entry name" value="Winged helix-like DNA-binding domain superfamily/Winged helix DNA-binding domain"/>
    <property type="match status" value="1"/>
</dbReference>
<dbReference type="InterPro" id="IPR006119">
    <property type="entry name" value="Resolv_N"/>
</dbReference>
<dbReference type="InterPro" id="IPR011109">
    <property type="entry name" value="DNA_bind_recombinase_dom"/>
</dbReference>
<dbReference type="PROSITE" id="PS51737">
    <property type="entry name" value="RECOMBINASE_DNA_BIND"/>
    <property type="match status" value="1"/>
</dbReference>
<protein>
    <submittedName>
        <fullName evidence="8">Recombinase family protein</fullName>
    </submittedName>
</protein>
<dbReference type="SUPFAM" id="SSF53041">
    <property type="entry name" value="Resolvase-like"/>
    <property type="match status" value="1"/>
</dbReference>
<evidence type="ECO:0000256" key="1">
    <source>
        <dbReference type="ARBA" id="ARBA00022908"/>
    </source>
</evidence>
<dbReference type="Proteomes" id="UP000653358">
    <property type="component" value="Unassembled WGS sequence"/>
</dbReference>
<evidence type="ECO:0000256" key="2">
    <source>
        <dbReference type="ARBA" id="ARBA00023125"/>
    </source>
</evidence>
<dbReference type="Pfam" id="PF00239">
    <property type="entry name" value="Resolvase"/>
    <property type="match status" value="1"/>
</dbReference>
<dbReference type="PANTHER" id="PTHR30461">
    <property type="entry name" value="DNA-INVERTASE FROM LAMBDOID PROPHAGE"/>
    <property type="match status" value="1"/>
</dbReference>
<dbReference type="Pfam" id="PF07508">
    <property type="entry name" value="Recombinase"/>
    <property type="match status" value="1"/>
</dbReference>
<dbReference type="InterPro" id="IPR006118">
    <property type="entry name" value="Recombinase_CS"/>
</dbReference>
<evidence type="ECO:0000313" key="8">
    <source>
        <dbReference type="EMBL" id="MBC3798458.1"/>
    </source>
</evidence>
<evidence type="ECO:0000256" key="4">
    <source>
        <dbReference type="PROSITE-ProRule" id="PRU10137"/>
    </source>
</evidence>
<dbReference type="SMART" id="SM00857">
    <property type="entry name" value="Resolvase"/>
    <property type="match status" value="1"/>
</dbReference>
<dbReference type="RefSeq" id="WP_148603764.1">
    <property type="nucleotide sequence ID" value="NZ_RXYB01000010.1"/>
</dbReference>
<feature type="coiled-coil region" evidence="5">
    <location>
        <begin position="425"/>
        <end position="486"/>
    </location>
</feature>
<dbReference type="PROSITE" id="PS51736">
    <property type="entry name" value="RECOMBINASES_3"/>
    <property type="match status" value="1"/>
</dbReference>
<accession>A0ABR6WPN3</accession>
<feature type="domain" description="Recombinase" evidence="7">
    <location>
        <begin position="160"/>
        <end position="280"/>
    </location>
</feature>
<dbReference type="PROSITE" id="PS00397">
    <property type="entry name" value="RECOMBINASES_1"/>
    <property type="match status" value="1"/>
</dbReference>
<evidence type="ECO:0000313" key="9">
    <source>
        <dbReference type="Proteomes" id="UP000653358"/>
    </source>
</evidence>
<dbReference type="SUPFAM" id="SSF46785">
    <property type="entry name" value="Winged helix' DNA-binding domain"/>
    <property type="match status" value="1"/>
</dbReference>
<dbReference type="Gene3D" id="3.90.1750.20">
    <property type="entry name" value="Putative Large Serine Recombinase, Chain B, Domain 2"/>
    <property type="match status" value="1"/>
</dbReference>
<keyword evidence="2" id="KW-0238">DNA-binding</keyword>
<keyword evidence="9" id="KW-1185">Reference proteome</keyword>
<evidence type="ECO:0000259" key="6">
    <source>
        <dbReference type="PROSITE" id="PS51736"/>
    </source>
</evidence>
<organism evidence="8 9">
    <name type="scientific">Acetobacterium tundrae</name>
    <dbReference type="NCBI Taxonomy" id="132932"/>
    <lineage>
        <taxon>Bacteria</taxon>
        <taxon>Bacillati</taxon>
        <taxon>Bacillota</taxon>
        <taxon>Clostridia</taxon>
        <taxon>Eubacteriales</taxon>
        <taxon>Eubacteriaceae</taxon>
        <taxon>Acetobacterium</taxon>
    </lineage>
</organism>
<dbReference type="InterPro" id="IPR036390">
    <property type="entry name" value="WH_DNA-bd_sf"/>
</dbReference>
<proteinExistence type="predicted"/>
<feature type="active site" description="O-(5'-phospho-DNA)-serine intermediate" evidence="4">
    <location>
        <position position="13"/>
    </location>
</feature>
<keyword evidence="5" id="KW-0175">Coiled coil</keyword>
<comment type="caution">
    <text evidence="8">The sequence shown here is derived from an EMBL/GenBank/DDBJ whole genome shotgun (WGS) entry which is preliminary data.</text>
</comment>
<name>A0ABR6WPN3_9FIRM</name>
<gene>
    <name evidence="8" type="ORF">GH807_15600</name>
</gene>
<dbReference type="InterPro" id="IPR038109">
    <property type="entry name" value="DNA_bind_recomb_sf"/>
</dbReference>
<dbReference type="EMBL" id="WJBB01000030">
    <property type="protein sequence ID" value="MBC3798458.1"/>
    <property type="molecule type" value="Genomic_DNA"/>
</dbReference>
<evidence type="ECO:0000256" key="5">
    <source>
        <dbReference type="SAM" id="Coils"/>
    </source>
</evidence>
<feature type="domain" description="Resolvase/invertase-type recombinase catalytic" evidence="6">
    <location>
        <begin position="5"/>
        <end position="152"/>
    </location>
</feature>
<keyword evidence="1" id="KW-0229">DNA integration</keyword>
<dbReference type="CDD" id="cd00338">
    <property type="entry name" value="Ser_Recombinase"/>
    <property type="match status" value="1"/>
</dbReference>
<dbReference type="PANTHER" id="PTHR30461:SF23">
    <property type="entry name" value="DNA RECOMBINASE-RELATED"/>
    <property type="match status" value="1"/>
</dbReference>
<dbReference type="InterPro" id="IPR050639">
    <property type="entry name" value="SSR_resolvase"/>
</dbReference>
<evidence type="ECO:0000256" key="3">
    <source>
        <dbReference type="ARBA" id="ARBA00023172"/>
    </source>
</evidence>
<dbReference type="InterPro" id="IPR036388">
    <property type="entry name" value="WH-like_DNA-bd_sf"/>
</dbReference>